<organism evidence="2 3">
    <name type="scientific">Ciona savignyi</name>
    <name type="common">Pacific transparent sea squirt</name>
    <dbReference type="NCBI Taxonomy" id="51511"/>
    <lineage>
        <taxon>Eukaryota</taxon>
        <taxon>Metazoa</taxon>
        <taxon>Chordata</taxon>
        <taxon>Tunicata</taxon>
        <taxon>Ascidiacea</taxon>
        <taxon>Phlebobranchia</taxon>
        <taxon>Cionidae</taxon>
        <taxon>Ciona</taxon>
    </lineage>
</organism>
<name>H2YFY1_CIOSA</name>
<dbReference type="Gene3D" id="2.140.10.30">
    <property type="entry name" value="Dipeptidylpeptidase IV, N-terminal domain"/>
    <property type="match status" value="1"/>
</dbReference>
<evidence type="ECO:0000313" key="3">
    <source>
        <dbReference type="Proteomes" id="UP000007875"/>
    </source>
</evidence>
<reference evidence="2" key="2">
    <citation type="submission" date="2025-08" db="UniProtKB">
        <authorList>
            <consortium name="Ensembl"/>
        </authorList>
    </citation>
    <scope>IDENTIFICATION</scope>
</reference>
<dbReference type="GO" id="GO:0008239">
    <property type="term" value="F:dipeptidyl-peptidase activity"/>
    <property type="evidence" value="ECO:0007669"/>
    <property type="project" value="TreeGrafter"/>
</dbReference>
<dbReference type="Pfam" id="PF00930">
    <property type="entry name" value="DPPIV_N"/>
    <property type="match status" value="1"/>
</dbReference>
<dbReference type="HOGENOM" id="CLU_1168152_0_0_1"/>
<dbReference type="Proteomes" id="UP000007875">
    <property type="component" value="Unassembled WGS sequence"/>
</dbReference>
<dbReference type="Ensembl" id="ENSCSAVT00000004292.1">
    <property type="protein sequence ID" value="ENSCSAVP00000004229.1"/>
    <property type="gene ID" value="ENSCSAVG00000002494.1"/>
</dbReference>
<dbReference type="GO" id="GO:0006508">
    <property type="term" value="P:proteolysis"/>
    <property type="evidence" value="ECO:0007669"/>
    <property type="project" value="InterPro"/>
</dbReference>
<protein>
    <recommendedName>
        <fullName evidence="1">Dipeptidylpeptidase IV N-terminal domain-containing protein</fullName>
    </recommendedName>
</protein>
<dbReference type="PANTHER" id="PTHR11731">
    <property type="entry name" value="PROTEASE FAMILY S9B,C DIPEPTIDYL-PEPTIDASE IV-RELATED"/>
    <property type="match status" value="1"/>
</dbReference>
<evidence type="ECO:0000259" key="1">
    <source>
        <dbReference type="Pfam" id="PF00930"/>
    </source>
</evidence>
<dbReference type="InterPro" id="IPR050278">
    <property type="entry name" value="Serine_Prot_S9B/DPPIV"/>
</dbReference>
<dbReference type="GO" id="GO:0005886">
    <property type="term" value="C:plasma membrane"/>
    <property type="evidence" value="ECO:0007669"/>
    <property type="project" value="TreeGrafter"/>
</dbReference>
<keyword evidence="3" id="KW-1185">Reference proteome</keyword>
<reference evidence="2" key="3">
    <citation type="submission" date="2025-09" db="UniProtKB">
        <authorList>
            <consortium name="Ensembl"/>
        </authorList>
    </citation>
    <scope>IDENTIFICATION</scope>
</reference>
<reference evidence="3" key="1">
    <citation type="submission" date="2003-08" db="EMBL/GenBank/DDBJ databases">
        <authorList>
            <person name="Birren B."/>
            <person name="Nusbaum C."/>
            <person name="Abebe A."/>
            <person name="Abouelleil A."/>
            <person name="Adekoya E."/>
            <person name="Ait-zahra M."/>
            <person name="Allen N."/>
            <person name="Allen T."/>
            <person name="An P."/>
            <person name="Anderson M."/>
            <person name="Anderson S."/>
            <person name="Arachchi H."/>
            <person name="Armbruster J."/>
            <person name="Bachantsang P."/>
            <person name="Baldwin J."/>
            <person name="Barry A."/>
            <person name="Bayul T."/>
            <person name="Blitshsteyn B."/>
            <person name="Bloom T."/>
            <person name="Blye J."/>
            <person name="Boguslavskiy L."/>
            <person name="Borowsky M."/>
            <person name="Boukhgalter B."/>
            <person name="Brunache A."/>
            <person name="Butler J."/>
            <person name="Calixte N."/>
            <person name="Calvo S."/>
            <person name="Camarata J."/>
            <person name="Campo K."/>
            <person name="Chang J."/>
            <person name="Cheshatsang Y."/>
            <person name="Citroen M."/>
            <person name="Collymore A."/>
            <person name="Considine T."/>
            <person name="Cook A."/>
            <person name="Cooke P."/>
            <person name="Corum B."/>
            <person name="Cuomo C."/>
            <person name="David R."/>
            <person name="Dawoe T."/>
            <person name="Degray S."/>
            <person name="Dodge S."/>
            <person name="Dooley K."/>
            <person name="Dorje P."/>
            <person name="Dorjee K."/>
            <person name="Dorris L."/>
            <person name="Duffey N."/>
            <person name="Dupes A."/>
            <person name="Elkins T."/>
            <person name="Engels R."/>
            <person name="Erickson J."/>
            <person name="Farina A."/>
            <person name="Faro S."/>
            <person name="Ferreira P."/>
            <person name="Fischer H."/>
            <person name="Fitzgerald M."/>
            <person name="Foley K."/>
            <person name="Gage D."/>
            <person name="Galagan J."/>
            <person name="Gearin G."/>
            <person name="Gnerre S."/>
            <person name="Gnirke A."/>
            <person name="Goyette A."/>
            <person name="Graham J."/>
            <person name="Grandbois E."/>
            <person name="Gyaltsen K."/>
            <person name="Hafez N."/>
            <person name="Hagopian D."/>
            <person name="Hagos B."/>
            <person name="Hall J."/>
            <person name="Hatcher B."/>
            <person name="Heller A."/>
            <person name="Higgins H."/>
            <person name="Honan T."/>
            <person name="Horn A."/>
            <person name="Houde N."/>
            <person name="Hughes L."/>
            <person name="Hulme W."/>
            <person name="Husby E."/>
            <person name="Iliev I."/>
            <person name="Jaffe D."/>
            <person name="Jones C."/>
            <person name="Kamal M."/>
            <person name="Kamat A."/>
            <person name="Kamvysselis M."/>
            <person name="Karlsson E."/>
            <person name="Kells C."/>
            <person name="Kieu A."/>
            <person name="Kisner P."/>
            <person name="Kodira C."/>
            <person name="Kulbokas E."/>
            <person name="Labutti K."/>
            <person name="Lama D."/>
            <person name="Landers T."/>
            <person name="Leger J."/>
            <person name="Levine S."/>
            <person name="Lewis D."/>
            <person name="Lewis T."/>
            <person name="Lindblad-toh K."/>
            <person name="Liu X."/>
            <person name="Lokyitsang T."/>
            <person name="Lokyitsang Y."/>
            <person name="Lucien O."/>
            <person name="Lui A."/>
            <person name="Ma L.J."/>
            <person name="Mabbitt R."/>
            <person name="Macdonald J."/>
            <person name="Maclean C."/>
            <person name="Major J."/>
            <person name="Manning J."/>
            <person name="Marabella R."/>
            <person name="Maru K."/>
            <person name="Matthews C."/>
            <person name="Mauceli E."/>
            <person name="Mccarthy M."/>
            <person name="Mcdonough S."/>
            <person name="Mcghee T."/>
            <person name="Meldrim J."/>
            <person name="Meneus L."/>
            <person name="Mesirov J."/>
            <person name="Mihalev A."/>
            <person name="Mihova T."/>
            <person name="Mikkelsen T."/>
            <person name="Mlenga V."/>
            <person name="Moru K."/>
            <person name="Mozes J."/>
            <person name="Mulrain L."/>
            <person name="Munson G."/>
            <person name="Naylor J."/>
            <person name="Newes C."/>
            <person name="Nguyen C."/>
            <person name="Nguyen N."/>
            <person name="Nguyen T."/>
            <person name="Nicol R."/>
            <person name="Nielsen C."/>
            <person name="Nizzari M."/>
            <person name="Norbu C."/>
            <person name="Norbu N."/>
            <person name="O'donnell P."/>
            <person name="Okoawo O."/>
            <person name="O'leary S."/>
            <person name="Omotosho B."/>
            <person name="O'neill K."/>
            <person name="Osman S."/>
            <person name="Parker S."/>
            <person name="Perrin D."/>
            <person name="Phunkhang P."/>
            <person name="Piqani B."/>
            <person name="Purcell S."/>
            <person name="Rachupka T."/>
            <person name="Ramasamy U."/>
            <person name="Rameau R."/>
            <person name="Ray V."/>
            <person name="Raymond C."/>
            <person name="Retta R."/>
            <person name="Richardson S."/>
            <person name="Rise C."/>
            <person name="Rodriguez J."/>
            <person name="Rogers J."/>
            <person name="Rogov P."/>
            <person name="Rutman M."/>
            <person name="Schupbach R."/>
            <person name="Seaman C."/>
            <person name="Settipalli S."/>
            <person name="Sharpe T."/>
            <person name="Sheridan J."/>
            <person name="Sherpa N."/>
            <person name="Shi J."/>
            <person name="Smirnov S."/>
            <person name="Smith C."/>
            <person name="Sougnez C."/>
            <person name="Spencer B."/>
            <person name="Stalker J."/>
            <person name="Stange-thomann N."/>
            <person name="Stavropoulos S."/>
            <person name="Stetson K."/>
            <person name="Stone C."/>
            <person name="Stone S."/>
            <person name="Stubbs M."/>
            <person name="Talamas J."/>
            <person name="Tchuinga P."/>
            <person name="Tenzing P."/>
            <person name="Tesfaye S."/>
            <person name="Theodore J."/>
            <person name="Thoulutsang Y."/>
            <person name="Topham K."/>
            <person name="Towey S."/>
            <person name="Tsamla T."/>
            <person name="Tsomo N."/>
            <person name="Vallee D."/>
            <person name="Vassiliev H."/>
            <person name="Venkataraman V."/>
            <person name="Vinson J."/>
            <person name="Vo A."/>
            <person name="Wade C."/>
            <person name="Wang S."/>
            <person name="Wangchuk T."/>
            <person name="Wangdi T."/>
            <person name="Whittaker C."/>
            <person name="Wilkinson J."/>
            <person name="Wu Y."/>
            <person name="Wyman D."/>
            <person name="Yadav S."/>
            <person name="Yang S."/>
            <person name="Yang X."/>
            <person name="Yeager S."/>
            <person name="Yee E."/>
            <person name="Young G."/>
            <person name="Zainoun J."/>
            <person name="Zembeck L."/>
            <person name="Zimmer A."/>
            <person name="Zody M."/>
            <person name="Lander E."/>
        </authorList>
    </citation>
    <scope>NUCLEOTIDE SEQUENCE [LARGE SCALE GENOMIC DNA]</scope>
</reference>
<dbReference type="AlphaFoldDB" id="H2YFY1"/>
<sequence>MVKRLIIFCATCLIGCFIATVLFVSSPSKRISSKSYKDQKLDEKKNPEKKWMEFDNFLDGTFRANSFYPRWVSGEEYVYKTNAGAINRVNISSGVDEEIFGSDAWANNPSGPFAWSLSPDQLYITISYNQIDGYAHYVRTFSCDIYEVSTGNKVGHDIPTQGIQKLQWSTSGHDLSYVYGFNVYIYKNTFNDNIQVTSDGDEQLVFNGISDWLFSVEITDDDSLMWWSPDSRYM</sequence>
<proteinExistence type="predicted"/>
<accession>H2YFY1</accession>
<evidence type="ECO:0000313" key="2">
    <source>
        <dbReference type="Ensembl" id="ENSCSAVP00000004229.1"/>
    </source>
</evidence>
<feature type="domain" description="Dipeptidylpeptidase IV N-terminal" evidence="1">
    <location>
        <begin position="118"/>
        <end position="233"/>
    </location>
</feature>
<dbReference type="GeneTree" id="ENSGT00940000160454"/>
<dbReference type="PANTHER" id="PTHR11731:SF202">
    <property type="entry name" value="DIPEPTIDYL PEPTIDASE FAMILY MEMBER 2"/>
    <property type="match status" value="1"/>
</dbReference>
<dbReference type="InterPro" id="IPR002469">
    <property type="entry name" value="Peptidase_S9B_N"/>
</dbReference>
<dbReference type="SUPFAM" id="SSF82171">
    <property type="entry name" value="DPP6 N-terminal domain-like"/>
    <property type="match status" value="1"/>
</dbReference>